<comment type="caution">
    <text evidence="2">The sequence shown here is derived from an EMBL/GenBank/DDBJ whole genome shotgun (WGS) entry which is preliminary data.</text>
</comment>
<proteinExistence type="predicted"/>
<dbReference type="Proteomes" id="UP000321491">
    <property type="component" value="Unassembled WGS sequence"/>
</dbReference>
<organism evidence="2 3">
    <name type="scientific">Cerasibacillus quisquiliarum</name>
    <dbReference type="NCBI Taxonomy" id="227865"/>
    <lineage>
        <taxon>Bacteria</taxon>
        <taxon>Bacillati</taxon>
        <taxon>Bacillota</taxon>
        <taxon>Bacilli</taxon>
        <taxon>Bacillales</taxon>
        <taxon>Bacillaceae</taxon>
        <taxon>Cerasibacillus</taxon>
    </lineage>
</organism>
<keyword evidence="1" id="KW-0472">Membrane</keyword>
<dbReference type="EMBL" id="BJXW01000029">
    <property type="protein sequence ID" value="GEN32111.1"/>
    <property type="molecule type" value="Genomic_DNA"/>
</dbReference>
<protein>
    <submittedName>
        <fullName evidence="2">Uncharacterized protein</fullName>
    </submittedName>
</protein>
<accession>A0A511V256</accession>
<dbReference type="RefSeq" id="WP_146938477.1">
    <property type="nucleotide sequence ID" value="NZ_BJXW01000029.1"/>
</dbReference>
<keyword evidence="1" id="KW-0812">Transmembrane</keyword>
<dbReference type="AlphaFoldDB" id="A0A511V256"/>
<name>A0A511V256_9BACI</name>
<reference evidence="2 3" key="1">
    <citation type="submission" date="2019-07" db="EMBL/GenBank/DDBJ databases">
        <title>Whole genome shotgun sequence of Cerasibacillus quisquiliarum NBRC 102429.</title>
        <authorList>
            <person name="Hosoyama A."/>
            <person name="Uohara A."/>
            <person name="Ohji S."/>
            <person name="Ichikawa N."/>
        </authorList>
    </citation>
    <scope>NUCLEOTIDE SEQUENCE [LARGE SCALE GENOMIC DNA]</scope>
    <source>
        <strain evidence="2 3">NBRC 102429</strain>
    </source>
</reference>
<evidence type="ECO:0000256" key="1">
    <source>
        <dbReference type="SAM" id="Phobius"/>
    </source>
</evidence>
<keyword evidence="1" id="KW-1133">Transmembrane helix</keyword>
<gene>
    <name evidence="2" type="ORF">CQU01_23490</name>
</gene>
<feature type="transmembrane region" description="Helical" evidence="1">
    <location>
        <begin position="58"/>
        <end position="76"/>
    </location>
</feature>
<evidence type="ECO:0000313" key="2">
    <source>
        <dbReference type="EMBL" id="GEN32111.1"/>
    </source>
</evidence>
<feature type="transmembrane region" description="Helical" evidence="1">
    <location>
        <begin position="7"/>
        <end position="32"/>
    </location>
</feature>
<keyword evidence="3" id="KW-1185">Reference proteome</keyword>
<sequence length="83" mass="9354">MKKYFIFAIGFVVLFLLFEFTLGFFITFMFAADVSGSWNQSGLLPPEVWMTGIPGNSFSYSLLIGLFSATIAYFIANKVESRE</sequence>
<evidence type="ECO:0000313" key="3">
    <source>
        <dbReference type="Proteomes" id="UP000321491"/>
    </source>
</evidence>